<proteinExistence type="predicted"/>
<dbReference type="Gene3D" id="3.60.130.10">
    <property type="entry name" value="Clavaminate synthase-like"/>
    <property type="match status" value="1"/>
</dbReference>
<dbReference type="PANTHER" id="PTHR10696">
    <property type="entry name" value="GAMMA-BUTYROBETAINE HYDROXYLASE-RELATED"/>
    <property type="match status" value="1"/>
</dbReference>
<keyword evidence="5" id="KW-1185">Reference proteome</keyword>
<evidence type="ECO:0000256" key="2">
    <source>
        <dbReference type="SAM" id="Phobius"/>
    </source>
</evidence>
<dbReference type="InterPro" id="IPR050411">
    <property type="entry name" value="AlphaKG_dependent_hydroxylases"/>
</dbReference>
<feature type="transmembrane region" description="Helical" evidence="2">
    <location>
        <begin position="20"/>
        <end position="42"/>
    </location>
</feature>
<dbReference type="Proteomes" id="UP001163046">
    <property type="component" value="Unassembled WGS sequence"/>
</dbReference>
<dbReference type="InterPro" id="IPR042098">
    <property type="entry name" value="TauD-like_sf"/>
</dbReference>
<gene>
    <name evidence="4" type="ORF">OS493_031496</name>
</gene>
<sequence>MHYIYRYITCCYAPFVFLDWLLLTEAVAISYALAGFQFFRIADSTEDMLLRSLRRFKFSPALLGTSPTCSLTTHAQELNHVSPQFTTLKPAEIQPTTPSRLAGKEFLPGSSGDGFPELLSPPTETFPHAVRIENPGLHSMDDCVVSCRRYLKDKLTHYGAVLLRNLPLKTADDFSSLTQGLGYKGMTYQGGAVERQELDRNSGTYTASDEPPQAVIEHHNEMAYSPVYPSKLLFFCQQEPGEDCGGETPLVKSTDILSRLDPKVVQNFANKKVRYVRYAPPRGPGAYLPWQDVFMTEDPKVGN</sequence>
<keyword evidence="2" id="KW-1133">Transmembrane helix</keyword>
<dbReference type="AlphaFoldDB" id="A0A9X0D269"/>
<dbReference type="GO" id="GO:0016491">
    <property type="term" value="F:oxidoreductase activity"/>
    <property type="evidence" value="ECO:0007669"/>
    <property type="project" value="UniProtKB-KW"/>
</dbReference>
<protein>
    <recommendedName>
        <fullName evidence="3">TauD/TfdA-like domain-containing protein</fullName>
    </recommendedName>
</protein>
<feature type="domain" description="TauD/TfdA-like" evidence="3">
    <location>
        <begin position="149"/>
        <end position="280"/>
    </location>
</feature>
<evidence type="ECO:0000256" key="1">
    <source>
        <dbReference type="ARBA" id="ARBA00023002"/>
    </source>
</evidence>
<reference evidence="4" key="1">
    <citation type="submission" date="2023-01" db="EMBL/GenBank/DDBJ databases">
        <title>Genome assembly of the deep-sea coral Lophelia pertusa.</title>
        <authorList>
            <person name="Herrera S."/>
            <person name="Cordes E."/>
        </authorList>
    </citation>
    <scope>NUCLEOTIDE SEQUENCE</scope>
    <source>
        <strain evidence="4">USNM1676648</strain>
        <tissue evidence="4">Polyp</tissue>
    </source>
</reference>
<name>A0A9X0D269_9CNID</name>
<dbReference type="EMBL" id="MU825909">
    <property type="protein sequence ID" value="KAJ7382993.1"/>
    <property type="molecule type" value="Genomic_DNA"/>
</dbReference>
<dbReference type="SUPFAM" id="SSF51197">
    <property type="entry name" value="Clavaminate synthase-like"/>
    <property type="match status" value="1"/>
</dbReference>
<keyword evidence="1" id="KW-0560">Oxidoreductase</keyword>
<dbReference type="OrthoDB" id="408743at2759"/>
<keyword evidence="2" id="KW-0812">Transmembrane</keyword>
<accession>A0A9X0D269</accession>
<keyword evidence="2" id="KW-0472">Membrane</keyword>
<evidence type="ECO:0000259" key="3">
    <source>
        <dbReference type="Pfam" id="PF02668"/>
    </source>
</evidence>
<dbReference type="InterPro" id="IPR003819">
    <property type="entry name" value="TauD/TfdA-like"/>
</dbReference>
<evidence type="ECO:0000313" key="5">
    <source>
        <dbReference type="Proteomes" id="UP001163046"/>
    </source>
</evidence>
<dbReference type="Pfam" id="PF02668">
    <property type="entry name" value="TauD"/>
    <property type="match status" value="1"/>
</dbReference>
<evidence type="ECO:0000313" key="4">
    <source>
        <dbReference type="EMBL" id="KAJ7382993.1"/>
    </source>
</evidence>
<comment type="caution">
    <text evidence="4">The sequence shown here is derived from an EMBL/GenBank/DDBJ whole genome shotgun (WGS) entry which is preliminary data.</text>
</comment>
<organism evidence="4 5">
    <name type="scientific">Desmophyllum pertusum</name>
    <dbReference type="NCBI Taxonomy" id="174260"/>
    <lineage>
        <taxon>Eukaryota</taxon>
        <taxon>Metazoa</taxon>
        <taxon>Cnidaria</taxon>
        <taxon>Anthozoa</taxon>
        <taxon>Hexacorallia</taxon>
        <taxon>Scleractinia</taxon>
        <taxon>Caryophylliina</taxon>
        <taxon>Caryophylliidae</taxon>
        <taxon>Desmophyllum</taxon>
    </lineage>
</organism>
<dbReference type="PANTHER" id="PTHR10696:SF21">
    <property type="entry name" value="TAUD_TFDA-LIKE DOMAIN-CONTAINING PROTEIN"/>
    <property type="match status" value="1"/>
</dbReference>